<reference evidence="1 2" key="1">
    <citation type="submission" date="2020-08" db="EMBL/GenBank/DDBJ databases">
        <title>Genomic Encyclopedia of Type Strains, Phase III (KMG-III): the genomes of soil and plant-associated and newly described type strains.</title>
        <authorList>
            <person name="Whitman W."/>
        </authorList>
    </citation>
    <scope>NUCLEOTIDE SEQUENCE [LARGE SCALE GENOMIC DNA]</scope>
    <source>
        <strain evidence="1 2">CECT 8960</strain>
    </source>
</reference>
<protein>
    <submittedName>
        <fullName evidence="1">Uncharacterized protein</fullName>
    </submittedName>
</protein>
<dbReference type="RefSeq" id="WP_184810581.1">
    <property type="nucleotide sequence ID" value="NZ_JACHJQ010000003.1"/>
</dbReference>
<gene>
    <name evidence="1" type="ORF">FHR82_002579</name>
</gene>
<proteinExistence type="predicted"/>
<organism evidence="1 2">
    <name type="scientific">Actinophytocola algeriensis</name>
    <dbReference type="NCBI Taxonomy" id="1768010"/>
    <lineage>
        <taxon>Bacteria</taxon>
        <taxon>Bacillati</taxon>
        <taxon>Actinomycetota</taxon>
        <taxon>Actinomycetes</taxon>
        <taxon>Pseudonocardiales</taxon>
        <taxon>Pseudonocardiaceae</taxon>
    </lineage>
</organism>
<accession>A0A7W7VDR5</accession>
<evidence type="ECO:0000313" key="2">
    <source>
        <dbReference type="Proteomes" id="UP000520767"/>
    </source>
</evidence>
<dbReference type="Proteomes" id="UP000520767">
    <property type="component" value="Unassembled WGS sequence"/>
</dbReference>
<dbReference type="EMBL" id="JACHJQ010000003">
    <property type="protein sequence ID" value="MBB4906359.1"/>
    <property type="molecule type" value="Genomic_DNA"/>
</dbReference>
<sequence length="61" mass="6791">MREIERIIEAANAAYREFVAAEPDREVRDVVRNAVRFLAVDLTAAAKFAASTTDPSIRRVA</sequence>
<keyword evidence="2" id="KW-1185">Reference proteome</keyword>
<dbReference type="AlphaFoldDB" id="A0A7W7VDR5"/>
<evidence type="ECO:0000313" key="1">
    <source>
        <dbReference type="EMBL" id="MBB4906359.1"/>
    </source>
</evidence>
<comment type="caution">
    <text evidence="1">The sequence shown here is derived from an EMBL/GenBank/DDBJ whole genome shotgun (WGS) entry which is preliminary data.</text>
</comment>
<name>A0A7W7VDR5_9PSEU</name>